<keyword evidence="2" id="KW-0186">Copper</keyword>
<keyword evidence="3" id="KW-0732">Signal</keyword>
<name>A0ABT7MLA7_9BACL</name>
<dbReference type="InterPro" id="IPR036249">
    <property type="entry name" value="Thioredoxin-like_sf"/>
</dbReference>
<dbReference type="InterPro" id="IPR003782">
    <property type="entry name" value="SCO1/SenC"/>
</dbReference>
<accession>A0ABT7MLA7</accession>
<organism evidence="5 6">
    <name type="scientific">Exiguobacterium mexicanum</name>
    <dbReference type="NCBI Taxonomy" id="340146"/>
    <lineage>
        <taxon>Bacteria</taxon>
        <taxon>Bacillati</taxon>
        <taxon>Bacillota</taxon>
        <taxon>Bacilli</taxon>
        <taxon>Bacillales</taxon>
        <taxon>Bacillales Family XII. Incertae Sedis</taxon>
        <taxon>Exiguobacterium</taxon>
    </lineage>
</organism>
<evidence type="ECO:0000256" key="1">
    <source>
        <dbReference type="ARBA" id="ARBA00010996"/>
    </source>
</evidence>
<dbReference type="PANTHER" id="PTHR12151:SF25">
    <property type="entry name" value="LINALOOL DEHYDRATASE_ISOMERASE DOMAIN-CONTAINING PROTEIN"/>
    <property type="match status" value="1"/>
</dbReference>
<keyword evidence="6" id="KW-1185">Reference proteome</keyword>
<dbReference type="CDD" id="cd02968">
    <property type="entry name" value="SCO"/>
    <property type="match status" value="1"/>
</dbReference>
<feature type="chain" id="PRO_5046863273" evidence="3">
    <location>
        <begin position="24"/>
        <end position="195"/>
    </location>
</feature>
<dbReference type="Gene3D" id="3.40.30.10">
    <property type="entry name" value="Glutaredoxin"/>
    <property type="match status" value="1"/>
</dbReference>
<comment type="caution">
    <text evidence="5">The sequence shown here is derived from an EMBL/GenBank/DDBJ whole genome shotgun (WGS) entry which is preliminary data.</text>
</comment>
<dbReference type="SUPFAM" id="SSF52833">
    <property type="entry name" value="Thioredoxin-like"/>
    <property type="match status" value="1"/>
</dbReference>
<sequence length="195" mass="22322">MERVKKWMLIGLISLMAVLAACGQEIEDPLNWEIESFDYMNQNEEMVSLDDLKGKVWMADFVFTSCETVCPPMTYNMTKLNEALVEEGVEDVQFVSFSVDPTVDTPDKIQAFMADYDLAKADWQFLTGYSQEEIEAFAQQNFKALVRKPSEGTQVDHATWFYLVDQDGKIIKAYQGFQDVPIEDIVNDIKILQNS</sequence>
<feature type="domain" description="Thioredoxin" evidence="4">
    <location>
        <begin position="28"/>
        <end position="194"/>
    </location>
</feature>
<evidence type="ECO:0000256" key="3">
    <source>
        <dbReference type="SAM" id="SignalP"/>
    </source>
</evidence>
<dbReference type="Pfam" id="PF02630">
    <property type="entry name" value="SCO1-SenC"/>
    <property type="match status" value="1"/>
</dbReference>
<proteinExistence type="inferred from homology"/>
<gene>
    <name evidence="5" type="ORF">QR695_00680</name>
</gene>
<evidence type="ECO:0000256" key="2">
    <source>
        <dbReference type="ARBA" id="ARBA00023008"/>
    </source>
</evidence>
<dbReference type="InterPro" id="IPR013766">
    <property type="entry name" value="Thioredoxin_domain"/>
</dbReference>
<reference evidence="5 6" key="1">
    <citation type="submission" date="2023-06" db="EMBL/GenBank/DDBJ databases">
        <title>Influencing factors and mechanism of Cr(VI) reduction by facultative anaerobic Exiguobacterium sp. PY14.</title>
        <authorList>
            <person name="Zou L."/>
        </authorList>
    </citation>
    <scope>NUCLEOTIDE SEQUENCE [LARGE SCALE GENOMIC DNA]</scope>
    <source>
        <strain evidence="5 6">PY14</strain>
    </source>
</reference>
<feature type="signal peptide" evidence="3">
    <location>
        <begin position="1"/>
        <end position="23"/>
    </location>
</feature>
<dbReference type="PANTHER" id="PTHR12151">
    <property type="entry name" value="ELECTRON TRANSPORT PROTIN SCO1/SENC FAMILY MEMBER"/>
    <property type="match status" value="1"/>
</dbReference>
<dbReference type="EMBL" id="JASWER010000001">
    <property type="protein sequence ID" value="MDL5375511.1"/>
    <property type="molecule type" value="Genomic_DNA"/>
</dbReference>
<dbReference type="PROSITE" id="PS51352">
    <property type="entry name" value="THIOREDOXIN_2"/>
    <property type="match status" value="1"/>
</dbReference>
<dbReference type="PROSITE" id="PS51257">
    <property type="entry name" value="PROKAR_LIPOPROTEIN"/>
    <property type="match status" value="1"/>
</dbReference>
<protein>
    <submittedName>
        <fullName evidence="5">SCO family protein</fullName>
    </submittedName>
</protein>
<dbReference type="RefSeq" id="WP_029595916.1">
    <property type="nucleotide sequence ID" value="NZ_CP183077.1"/>
</dbReference>
<dbReference type="Proteomes" id="UP001230807">
    <property type="component" value="Unassembled WGS sequence"/>
</dbReference>
<comment type="similarity">
    <text evidence="1">Belongs to the SCO1/2 family.</text>
</comment>
<evidence type="ECO:0000259" key="4">
    <source>
        <dbReference type="PROSITE" id="PS51352"/>
    </source>
</evidence>
<evidence type="ECO:0000313" key="5">
    <source>
        <dbReference type="EMBL" id="MDL5375511.1"/>
    </source>
</evidence>
<evidence type="ECO:0000313" key="6">
    <source>
        <dbReference type="Proteomes" id="UP001230807"/>
    </source>
</evidence>